<comment type="caution">
    <text evidence="1">The sequence shown here is derived from an EMBL/GenBank/DDBJ whole genome shotgun (WGS) entry which is preliminary data.</text>
</comment>
<dbReference type="OrthoDB" id="2150604at2759"/>
<evidence type="ECO:0000313" key="1">
    <source>
        <dbReference type="EMBL" id="PGH05988.1"/>
    </source>
</evidence>
<dbReference type="GO" id="GO:0008080">
    <property type="term" value="F:N-acetyltransferase activity"/>
    <property type="evidence" value="ECO:0007669"/>
    <property type="project" value="TreeGrafter"/>
</dbReference>
<sequence length="484" mass="54031">MDGLQFYGEDNVLGFEKLRPVGRSERYSTTRHYLKFYLNVAVTATYTLPATCSQPTKSYIYRACTMLIAQHPILSAVPVGEDTNQPYFARLPTISLDKTVFFTERQHGYPNSNIPSSLDPDLDLQEILNIQQNMSFSPPSPFWRLCILTDPNHGNVFTASFVFHHAIGDGLSGMAFHKAFLRALHLISSSPSSCPEVDNLVTAPKIPLLPNVEALHPMPVTIPYLASILFRKKIWNKRDPGLWTGSKIIEPLKNEIRLLALSETQTTLFRDLCRKNKTTLTAALQTTVAGALFRIIPEHYSQVRCVGVLSQRRWLGDSISAKSMGLFVQDLQDTYRRERFFGQNGNYKFPWGEAARSKKTIQATINMKGKNATPNLLRYVSDYHKELFLSKVGKDRASSYEVSNLGVFGTDIEPEAGSPSPRIGRMVFSQSANVTGSAFEVSAITGGDGCLALAFSWQKDVVTTEFISDVMDIVSRHLITADVE</sequence>
<dbReference type="AlphaFoldDB" id="A0A2B7XBH0"/>
<dbReference type="EMBL" id="PDNB01000121">
    <property type="protein sequence ID" value="PGH05988.1"/>
    <property type="molecule type" value="Genomic_DNA"/>
</dbReference>
<protein>
    <recommendedName>
        <fullName evidence="3">Alcohol acetyltransferase</fullName>
    </recommendedName>
</protein>
<name>A0A2B7XBH0_9EURO</name>
<dbReference type="STRING" id="1447875.A0A2B7XBH0"/>
<gene>
    <name evidence="1" type="ORF">AJ79_06677</name>
</gene>
<organism evidence="1 2">
    <name type="scientific">Helicocarpus griseus UAMH5409</name>
    <dbReference type="NCBI Taxonomy" id="1447875"/>
    <lineage>
        <taxon>Eukaryota</taxon>
        <taxon>Fungi</taxon>
        <taxon>Dikarya</taxon>
        <taxon>Ascomycota</taxon>
        <taxon>Pezizomycotina</taxon>
        <taxon>Eurotiomycetes</taxon>
        <taxon>Eurotiomycetidae</taxon>
        <taxon>Onygenales</taxon>
        <taxon>Ajellomycetaceae</taxon>
        <taxon>Helicocarpus</taxon>
    </lineage>
</organism>
<dbReference type="Pfam" id="PF07247">
    <property type="entry name" value="AATase"/>
    <property type="match status" value="1"/>
</dbReference>
<dbReference type="InterPro" id="IPR052058">
    <property type="entry name" value="Alcohol_O-acetyltransferase"/>
</dbReference>
<dbReference type="SUPFAM" id="SSF52777">
    <property type="entry name" value="CoA-dependent acyltransferases"/>
    <property type="match status" value="2"/>
</dbReference>
<proteinExistence type="predicted"/>
<dbReference type="InterPro" id="IPR023213">
    <property type="entry name" value="CAT-like_dom_sf"/>
</dbReference>
<evidence type="ECO:0000313" key="2">
    <source>
        <dbReference type="Proteomes" id="UP000223968"/>
    </source>
</evidence>
<reference evidence="1 2" key="1">
    <citation type="submission" date="2017-10" db="EMBL/GenBank/DDBJ databases">
        <title>Comparative genomics in systemic dimorphic fungi from Ajellomycetaceae.</title>
        <authorList>
            <person name="Munoz J.F."/>
            <person name="Mcewen J.G."/>
            <person name="Clay O.K."/>
            <person name="Cuomo C.A."/>
        </authorList>
    </citation>
    <scope>NUCLEOTIDE SEQUENCE [LARGE SCALE GENOMIC DNA]</scope>
    <source>
        <strain evidence="1 2">UAMH5409</strain>
    </source>
</reference>
<dbReference type="Proteomes" id="UP000223968">
    <property type="component" value="Unassembled WGS sequence"/>
</dbReference>
<keyword evidence="2" id="KW-1185">Reference proteome</keyword>
<dbReference type="PANTHER" id="PTHR28037:SF1">
    <property type="entry name" value="ALCOHOL O-ACETYLTRANSFERASE 1-RELATED"/>
    <property type="match status" value="1"/>
</dbReference>
<evidence type="ECO:0008006" key="3">
    <source>
        <dbReference type="Google" id="ProtNLM"/>
    </source>
</evidence>
<dbReference type="PANTHER" id="PTHR28037">
    <property type="entry name" value="ALCOHOL O-ACETYLTRANSFERASE 1-RELATED"/>
    <property type="match status" value="1"/>
</dbReference>
<accession>A0A2B7XBH0</accession>
<dbReference type="Gene3D" id="3.30.559.10">
    <property type="entry name" value="Chloramphenicol acetyltransferase-like domain"/>
    <property type="match status" value="1"/>
</dbReference>
<dbReference type="InterPro" id="IPR010828">
    <property type="entry name" value="Atf2/Sli1-like"/>
</dbReference>